<keyword evidence="1" id="KW-0694">RNA-binding</keyword>
<dbReference type="GO" id="GO:0005634">
    <property type="term" value="C:nucleus"/>
    <property type="evidence" value="ECO:0007669"/>
    <property type="project" value="UniProtKB-ARBA"/>
</dbReference>
<dbReference type="InterPro" id="IPR001584">
    <property type="entry name" value="Integrase_cat-core"/>
</dbReference>
<dbReference type="EMBL" id="AVOT02006197">
    <property type="protein sequence ID" value="MBW0480985.1"/>
    <property type="molecule type" value="Genomic_DNA"/>
</dbReference>
<organism evidence="3 4">
    <name type="scientific">Austropuccinia psidii MF-1</name>
    <dbReference type="NCBI Taxonomy" id="1389203"/>
    <lineage>
        <taxon>Eukaryota</taxon>
        <taxon>Fungi</taxon>
        <taxon>Dikarya</taxon>
        <taxon>Basidiomycota</taxon>
        <taxon>Pucciniomycotina</taxon>
        <taxon>Pucciniomycetes</taxon>
        <taxon>Pucciniales</taxon>
        <taxon>Sphaerophragmiaceae</taxon>
        <taxon>Austropuccinia</taxon>
    </lineage>
</organism>
<evidence type="ECO:0000259" key="2">
    <source>
        <dbReference type="PROSITE" id="PS50994"/>
    </source>
</evidence>
<dbReference type="Gene3D" id="1.10.340.70">
    <property type="match status" value="1"/>
</dbReference>
<dbReference type="InterPro" id="IPR036397">
    <property type="entry name" value="RNaseH_sf"/>
</dbReference>
<dbReference type="InterPro" id="IPR012337">
    <property type="entry name" value="RNaseH-like_sf"/>
</dbReference>
<comment type="caution">
    <text evidence="3">The sequence shown here is derived from an EMBL/GenBank/DDBJ whole genome shotgun (WGS) entry which is preliminary data.</text>
</comment>
<dbReference type="Proteomes" id="UP000765509">
    <property type="component" value="Unassembled WGS sequence"/>
</dbReference>
<dbReference type="GO" id="GO:0003723">
    <property type="term" value="F:RNA binding"/>
    <property type="evidence" value="ECO:0007669"/>
    <property type="project" value="UniProtKB-KW"/>
</dbReference>
<dbReference type="Pfam" id="PF17921">
    <property type="entry name" value="Integrase_H2C2"/>
    <property type="match status" value="1"/>
</dbReference>
<dbReference type="Gene3D" id="3.30.420.10">
    <property type="entry name" value="Ribonuclease H-like superfamily/Ribonuclease H"/>
    <property type="match status" value="1"/>
</dbReference>
<protein>
    <recommendedName>
        <fullName evidence="2">Integrase catalytic domain-containing protein</fullName>
    </recommendedName>
</protein>
<reference evidence="3" key="1">
    <citation type="submission" date="2021-03" db="EMBL/GenBank/DDBJ databases">
        <title>Draft genome sequence of rust myrtle Austropuccinia psidii MF-1, a brazilian biotype.</title>
        <authorList>
            <person name="Quecine M.C."/>
            <person name="Pachon D.M.R."/>
            <person name="Bonatelli M.L."/>
            <person name="Correr F.H."/>
            <person name="Franceschini L.M."/>
            <person name="Leite T.F."/>
            <person name="Margarido G.R.A."/>
            <person name="Almeida C.A."/>
            <person name="Ferrarezi J.A."/>
            <person name="Labate C.A."/>
        </authorList>
    </citation>
    <scope>NUCLEOTIDE SEQUENCE</scope>
    <source>
        <strain evidence="3">MF-1</strain>
    </source>
</reference>
<dbReference type="InterPro" id="IPR041588">
    <property type="entry name" value="Integrase_H2C2"/>
</dbReference>
<accession>A0A9Q3GWC7</accession>
<dbReference type="AlphaFoldDB" id="A0A9Q3GWC7"/>
<keyword evidence="4" id="KW-1185">Reference proteome</keyword>
<dbReference type="InterPro" id="IPR050951">
    <property type="entry name" value="Retrovirus_Pol_polyprotein"/>
</dbReference>
<feature type="domain" description="Integrase catalytic" evidence="2">
    <location>
        <begin position="48"/>
        <end position="182"/>
    </location>
</feature>
<proteinExistence type="predicted"/>
<evidence type="ECO:0000256" key="1">
    <source>
        <dbReference type="ARBA" id="ARBA00022884"/>
    </source>
</evidence>
<dbReference type="PANTHER" id="PTHR37984">
    <property type="entry name" value="PROTEIN CBG26694"/>
    <property type="match status" value="1"/>
</dbReference>
<sequence>MGGLPYHREKHTIALTVVDRDHICLILQEFLDCTHMGHMSGDRTKQRVATKGWWLKWEQELIGYINTCERCQKENRKMGRIDRFSRSVRFLPYHKEDTAINNALLFGNNIISTSGIPKIIISDRDPKFTLEFWTNLYNMLGTNVAFSIAYHPQTDGLAETMIQTMEDSIRRFCEYVMEFKDY</sequence>
<dbReference type="GO" id="GO:0015074">
    <property type="term" value="P:DNA integration"/>
    <property type="evidence" value="ECO:0007669"/>
    <property type="project" value="InterPro"/>
</dbReference>
<name>A0A9Q3GWC7_9BASI</name>
<evidence type="ECO:0000313" key="4">
    <source>
        <dbReference type="Proteomes" id="UP000765509"/>
    </source>
</evidence>
<dbReference type="SUPFAM" id="SSF53098">
    <property type="entry name" value="Ribonuclease H-like"/>
    <property type="match status" value="1"/>
</dbReference>
<dbReference type="PROSITE" id="PS50994">
    <property type="entry name" value="INTEGRASE"/>
    <property type="match status" value="1"/>
</dbReference>
<gene>
    <name evidence="3" type="ORF">O181_020700</name>
</gene>
<dbReference type="PANTHER" id="PTHR37984:SF5">
    <property type="entry name" value="PROTEIN NYNRIN-LIKE"/>
    <property type="match status" value="1"/>
</dbReference>
<evidence type="ECO:0000313" key="3">
    <source>
        <dbReference type="EMBL" id="MBW0480985.1"/>
    </source>
</evidence>